<accession>A0A2N5SFK3</accession>
<evidence type="ECO:0000313" key="2">
    <source>
        <dbReference type="EMBL" id="PLW12027.1"/>
    </source>
</evidence>
<sequence>MTNDESGELGSNSEADSSPKVMYSGWDATPNPNDPLRGNSGNIDANLGENAQRPNEPNMEAGQNNMTTSNLADSDAERLPPPLDFPPLESGPEKSPWESAPPEVASTADKPTTTPN</sequence>
<evidence type="ECO:0000313" key="4">
    <source>
        <dbReference type="Proteomes" id="UP000235388"/>
    </source>
</evidence>
<feature type="compositionally biased region" description="Polar residues" evidence="1">
    <location>
        <begin position="61"/>
        <end position="72"/>
    </location>
</feature>
<gene>
    <name evidence="3" type="ORF">PCANC_06088</name>
    <name evidence="2" type="ORF">PCANC_20453</name>
</gene>
<dbReference type="EMBL" id="PGCJ01000996">
    <property type="protein sequence ID" value="PLW12027.1"/>
    <property type="molecule type" value="Genomic_DNA"/>
</dbReference>
<feature type="region of interest" description="Disordered" evidence="1">
    <location>
        <begin position="1"/>
        <end position="116"/>
    </location>
</feature>
<dbReference type="Proteomes" id="UP000235388">
    <property type="component" value="Unassembled WGS sequence"/>
</dbReference>
<feature type="compositionally biased region" description="Polar residues" evidence="1">
    <location>
        <begin position="1"/>
        <end position="16"/>
    </location>
</feature>
<proteinExistence type="predicted"/>
<dbReference type="EMBL" id="PGCJ01000062">
    <property type="protein sequence ID" value="PLW53389.1"/>
    <property type="molecule type" value="Genomic_DNA"/>
</dbReference>
<name>A0A2N5SFK3_9BASI</name>
<reference evidence="2 4" key="1">
    <citation type="submission" date="2017-11" db="EMBL/GenBank/DDBJ databases">
        <title>De novo assembly and phasing of dikaryotic genomes from two isolates of Puccinia coronata f. sp. avenae, the causal agent of oat crown rust.</title>
        <authorList>
            <person name="Miller M.E."/>
            <person name="Zhang Y."/>
            <person name="Omidvar V."/>
            <person name="Sperschneider J."/>
            <person name="Schwessinger B."/>
            <person name="Raley C."/>
            <person name="Palmer J.M."/>
            <person name="Garnica D."/>
            <person name="Upadhyaya N."/>
            <person name="Rathjen J."/>
            <person name="Taylor J.M."/>
            <person name="Park R.F."/>
            <person name="Dodds P.N."/>
            <person name="Hirsch C.D."/>
            <person name="Kianian S.F."/>
            <person name="Figueroa M."/>
        </authorList>
    </citation>
    <scope>NUCLEOTIDE SEQUENCE [LARGE SCALE GENOMIC DNA]</scope>
    <source>
        <strain evidence="2">12NC29</strain>
    </source>
</reference>
<evidence type="ECO:0000313" key="3">
    <source>
        <dbReference type="EMBL" id="PLW53389.1"/>
    </source>
</evidence>
<evidence type="ECO:0000256" key="1">
    <source>
        <dbReference type="SAM" id="MobiDB-lite"/>
    </source>
</evidence>
<organism evidence="2 4">
    <name type="scientific">Puccinia coronata f. sp. avenae</name>
    <dbReference type="NCBI Taxonomy" id="200324"/>
    <lineage>
        <taxon>Eukaryota</taxon>
        <taxon>Fungi</taxon>
        <taxon>Dikarya</taxon>
        <taxon>Basidiomycota</taxon>
        <taxon>Pucciniomycotina</taxon>
        <taxon>Pucciniomycetes</taxon>
        <taxon>Pucciniales</taxon>
        <taxon>Pucciniaceae</taxon>
        <taxon>Puccinia</taxon>
    </lineage>
</organism>
<protein>
    <submittedName>
        <fullName evidence="2">Uncharacterized protein</fullName>
    </submittedName>
</protein>
<dbReference type="AlphaFoldDB" id="A0A2N5SFK3"/>
<keyword evidence="4" id="KW-1185">Reference proteome</keyword>
<comment type="caution">
    <text evidence="2">The sequence shown here is derived from an EMBL/GenBank/DDBJ whole genome shotgun (WGS) entry which is preliminary data.</text>
</comment>